<gene>
    <name evidence="6" type="ORF">KV203_16615</name>
</gene>
<evidence type="ECO:0000313" key="6">
    <source>
        <dbReference type="EMBL" id="QXQ13433.1"/>
    </source>
</evidence>
<dbReference type="SUPFAM" id="SSF48498">
    <property type="entry name" value="Tetracyclin repressor-like, C-terminal domain"/>
    <property type="match status" value="1"/>
</dbReference>
<dbReference type="InterPro" id="IPR047923">
    <property type="entry name" value="ArpA-like"/>
</dbReference>
<accession>A0ABX8S6F6</accession>
<dbReference type="InterPro" id="IPR009057">
    <property type="entry name" value="Homeodomain-like_sf"/>
</dbReference>
<dbReference type="RefSeq" id="WP_066473964.1">
    <property type="nucleotide sequence ID" value="NZ_CBCRUZ010000007.1"/>
</dbReference>
<dbReference type="InterPro" id="IPR050109">
    <property type="entry name" value="HTH-type_TetR-like_transc_reg"/>
</dbReference>
<keyword evidence="1" id="KW-0805">Transcription regulation</keyword>
<dbReference type="PROSITE" id="PS01081">
    <property type="entry name" value="HTH_TETR_1"/>
    <property type="match status" value="1"/>
</dbReference>
<dbReference type="NCBIfam" id="NF041196">
    <property type="entry name" value="ScbR_bind_reg"/>
    <property type="match status" value="1"/>
</dbReference>
<evidence type="ECO:0000256" key="4">
    <source>
        <dbReference type="PROSITE-ProRule" id="PRU00335"/>
    </source>
</evidence>
<evidence type="ECO:0000256" key="2">
    <source>
        <dbReference type="ARBA" id="ARBA00023125"/>
    </source>
</evidence>
<evidence type="ECO:0000313" key="7">
    <source>
        <dbReference type="Proteomes" id="UP000887023"/>
    </source>
</evidence>
<evidence type="ECO:0000259" key="5">
    <source>
        <dbReference type="PROSITE" id="PS50977"/>
    </source>
</evidence>
<dbReference type="InterPro" id="IPR001647">
    <property type="entry name" value="HTH_TetR"/>
</dbReference>
<dbReference type="InterPro" id="IPR023772">
    <property type="entry name" value="DNA-bd_HTH_TetR-type_CS"/>
</dbReference>
<dbReference type="InterPro" id="IPR036271">
    <property type="entry name" value="Tet_transcr_reg_TetR-rel_C_sf"/>
</dbReference>
<keyword evidence="3" id="KW-0804">Transcription</keyword>
<dbReference type="Proteomes" id="UP000887023">
    <property type="component" value="Chromosome"/>
</dbReference>
<evidence type="ECO:0000256" key="3">
    <source>
        <dbReference type="ARBA" id="ARBA00023163"/>
    </source>
</evidence>
<sequence>MARQQERARRTRAAIIGSAAAEFSRSGYAAASLNRILAGSNATKGALYFHFDSKEDLARAVMDAARERHEEIVGRWSARSDVDPLEALHLVLDEVAELFETDPVVRADFRMHTEPDLHADGDAGSQVWIDAVSLLLARAEADGKLASGTDVAGAARTLSAALVGQGYLWGSGATESSLRDRYTETLELILRAVAAPDWLAEFRRTGWRSGRDPAVTG</sequence>
<organism evidence="6 7">
    <name type="scientific">Skermania pinensis</name>
    <dbReference type="NCBI Taxonomy" id="39122"/>
    <lineage>
        <taxon>Bacteria</taxon>
        <taxon>Bacillati</taxon>
        <taxon>Actinomycetota</taxon>
        <taxon>Actinomycetes</taxon>
        <taxon>Mycobacteriales</taxon>
        <taxon>Gordoniaceae</taxon>
        <taxon>Skermania</taxon>
    </lineage>
</organism>
<dbReference type="SUPFAM" id="SSF46689">
    <property type="entry name" value="Homeodomain-like"/>
    <property type="match status" value="1"/>
</dbReference>
<dbReference type="Gene3D" id="1.10.357.10">
    <property type="entry name" value="Tetracycline Repressor, domain 2"/>
    <property type="match status" value="1"/>
</dbReference>
<keyword evidence="2 4" id="KW-0238">DNA-binding</keyword>
<dbReference type="EMBL" id="CP079105">
    <property type="protein sequence ID" value="QXQ13433.1"/>
    <property type="molecule type" value="Genomic_DNA"/>
</dbReference>
<proteinExistence type="predicted"/>
<reference evidence="6" key="1">
    <citation type="submission" date="2021-07" db="EMBL/GenBank/DDBJ databases">
        <title>Candidatus Kaistella beijingensis sp. nov. isolated from a municipal wastewater treatment plant is involved in sludge foaming.</title>
        <authorList>
            <person name="Song Y."/>
            <person name="Liu S.-J."/>
        </authorList>
    </citation>
    <scope>NUCLEOTIDE SEQUENCE</scope>
    <source>
        <strain evidence="6">DSM 43998</strain>
    </source>
</reference>
<dbReference type="PANTHER" id="PTHR30055">
    <property type="entry name" value="HTH-TYPE TRANSCRIPTIONAL REGULATOR RUTR"/>
    <property type="match status" value="1"/>
</dbReference>
<feature type="DNA-binding region" description="H-T-H motif" evidence="4">
    <location>
        <begin position="32"/>
        <end position="51"/>
    </location>
</feature>
<keyword evidence="7" id="KW-1185">Reference proteome</keyword>
<dbReference type="PROSITE" id="PS50977">
    <property type="entry name" value="HTH_TETR_2"/>
    <property type="match status" value="1"/>
</dbReference>
<dbReference type="PRINTS" id="PR00455">
    <property type="entry name" value="HTHTETR"/>
</dbReference>
<protein>
    <submittedName>
        <fullName evidence="6">TetR/AcrR family transcriptional regulator</fullName>
    </submittedName>
</protein>
<feature type="domain" description="HTH tetR-type" evidence="5">
    <location>
        <begin position="9"/>
        <end position="69"/>
    </location>
</feature>
<evidence type="ECO:0000256" key="1">
    <source>
        <dbReference type="ARBA" id="ARBA00023015"/>
    </source>
</evidence>
<dbReference type="PANTHER" id="PTHR30055:SF234">
    <property type="entry name" value="HTH-TYPE TRANSCRIPTIONAL REGULATOR BETI"/>
    <property type="match status" value="1"/>
</dbReference>
<name>A0ABX8S6F6_9ACTN</name>
<dbReference type="Pfam" id="PF00440">
    <property type="entry name" value="TetR_N"/>
    <property type="match status" value="1"/>
</dbReference>